<keyword evidence="3" id="KW-1185">Reference proteome</keyword>
<dbReference type="EMBL" id="PVWG01000110">
    <property type="protein sequence ID" value="PSB13986.1"/>
    <property type="molecule type" value="Genomic_DNA"/>
</dbReference>
<dbReference type="STRING" id="1920490.GCA_001895925_00011"/>
<gene>
    <name evidence="2" type="ORF">C7B65_26820</name>
</gene>
<dbReference type="Pfam" id="PF13546">
    <property type="entry name" value="DDE_5"/>
    <property type="match status" value="1"/>
</dbReference>
<dbReference type="RefSeq" id="WP_073075375.1">
    <property type="nucleotide sequence ID" value="NZ_MPPI01000100.1"/>
</dbReference>
<dbReference type="AlphaFoldDB" id="A0A2T1D0H1"/>
<dbReference type="OrthoDB" id="504645at2"/>
<feature type="domain" description="Transposase IS701-like DDE" evidence="1">
    <location>
        <begin position="21"/>
        <end position="263"/>
    </location>
</feature>
<dbReference type="InterPro" id="IPR038721">
    <property type="entry name" value="IS701-like_DDE_dom"/>
</dbReference>
<dbReference type="PANTHER" id="PTHR33627">
    <property type="entry name" value="TRANSPOSASE"/>
    <property type="match status" value="1"/>
</dbReference>
<protein>
    <recommendedName>
        <fullName evidence="1">Transposase IS701-like DDE domain-containing protein</fullName>
    </recommendedName>
</protein>
<evidence type="ECO:0000313" key="3">
    <source>
        <dbReference type="Proteomes" id="UP000238634"/>
    </source>
</evidence>
<dbReference type="SUPFAM" id="SSF53098">
    <property type="entry name" value="Ribonuclease H-like"/>
    <property type="match status" value="1"/>
</dbReference>
<reference evidence="2 3" key="2">
    <citation type="submission" date="2018-03" db="EMBL/GenBank/DDBJ databases">
        <title>The ancient ancestry and fast evolution of plastids.</title>
        <authorList>
            <person name="Moore K.R."/>
            <person name="Magnabosco C."/>
            <person name="Momper L."/>
            <person name="Gold D.A."/>
            <person name="Bosak T."/>
            <person name="Fournier G.P."/>
        </authorList>
    </citation>
    <scope>NUCLEOTIDE SEQUENCE [LARGE SCALE GENOMIC DNA]</scope>
    <source>
        <strain evidence="2 3">ULC007</strain>
    </source>
</reference>
<reference evidence="2 3" key="1">
    <citation type="submission" date="2018-02" db="EMBL/GenBank/DDBJ databases">
        <authorList>
            <person name="Cohen D.B."/>
            <person name="Kent A.D."/>
        </authorList>
    </citation>
    <scope>NUCLEOTIDE SEQUENCE [LARGE SCALE GENOMIC DNA]</scope>
    <source>
        <strain evidence="2 3">ULC007</strain>
    </source>
</reference>
<comment type="caution">
    <text evidence="2">The sequence shown here is derived from an EMBL/GenBank/DDBJ whole genome shotgun (WGS) entry which is preliminary data.</text>
</comment>
<dbReference type="InterPro" id="IPR039365">
    <property type="entry name" value="IS701-like"/>
</dbReference>
<proteinExistence type="predicted"/>
<evidence type="ECO:0000259" key="1">
    <source>
        <dbReference type="Pfam" id="PF13546"/>
    </source>
</evidence>
<dbReference type="Proteomes" id="UP000238634">
    <property type="component" value="Unassembled WGS sequence"/>
</dbReference>
<name>A0A2T1D0H1_9CYAN</name>
<evidence type="ECO:0000313" key="2">
    <source>
        <dbReference type="EMBL" id="PSB13986.1"/>
    </source>
</evidence>
<sequence>MQLPIVAPAPIVEQQAEAFRNLFSDERAYENFQTYLTGLIVLENKSLSNISRCTLESADKTNLSRFLSESPWKSDAMNAHRIQYMLAQTVNVRLKAEQSCLLVDDTWCEHVGGLFEYIDRHYNHSDSSYPLAHNLVTSHYRSGAVRFPVDCKVYRRYEDLTQWEQFVAKPFPDQAIPKTTQARQKLHKALDATLLEDPEFAQLHEQFRTKLTIADELLKHATEQGLPFTTVLMDSWYLTTEFVNQLAERKKNWVSLLKRNRNLSMYGFGLRDAQGHPISLPANGVIKVEELVPLIPASAYRQVDIDDRSYGCFSGCTRLSGIGKVRLVICFEAADLSGSYAVLVTNRTDWSAKQTLSMYLQRWTIETFYRDGKQLLGLDQYRVRAMSAMQSHWCLVFVAYSLLHLACLPSSSKPPRGKRPTHPIQTIGEVVRQQGQALIEQLILFAHDQLLQGQAAAQVFTNLFAKQQKQFSHP</sequence>
<accession>A0A2T1D0H1</accession>
<organism evidence="2 3">
    <name type="scientific">Phormidesmis priestleyi ULC007</name>
    <dbReference type="NCBI Taxonomy" id="1920490"/>
    <lineage>
        <taxon>Bacteria</taxon>
        <taxon>Bacillati</taxon>
        <taxon>Cyanobacteriota</taxon>
        <taxon>Cyanophyceae</taxon>
        <taxon>Leptolyngbyales</taxon>
        <taxon>Leptolyngbyaceae</taxon>
        <taxon>Phormidesmis</taxon>
    </lineage>
</organism>
<dbReference type="InterPro" id="IPR012337">
    <property type="entry name" value="RNaseH-like_sf"/>
</dbReference>
<dbReference type="PANTHER" id="PTHR33627:SF1">
    <property type="entry name" value="TRANSPOSASE"/>
    <property type="match status" value="1"/>
</dbReference>